<dbReference type="PROSITE" id="PS00092">
    <property type="entry name" value="N6_MTASE"/>
    <property type="match status" value="1"/>
</dbReference>
<dbReference type="GO" id="GO:0003677">
    <property type="term" value="F:DNA binding"/>
    <property type="evidence" value="ECO:0007669"/>
    <property type="project" value="InterPro"/>
</dbReference>
<comment type="caution">
    <text evidence="7">The sequence shown here is derived from an EMBL/GenBank/DDBJ whole genome shotgun (WGS) entry which is preliminary data.</text>
</comment>
<dbReference type="GO" id="GO:0032259">
    <property type="term" value="P:methylation"/>
    <property type="evidence" value="ECO:0007669"/>
    <property type="project" value="UniProtKB-KW"/>
</dbReference>
<proteinExistence type="inferred from homology"/>
<evidence type="ECO:0000256" key="5">
    <source>
        <dbReference type="ARBA" id="ARBA00022747"/>
    </source>
</evidence>
<dbReference type="RefSeq" id="WP_249283753.1">
    <property type="nucleotide sequence ID" value="NZ_JACRST010000034.1"/>
</dbReference>
<dbReference type="Proteomes" id="UP000653127">
    <property type="component" value="Unassembled WGS sequence"/>
</dbReference>
<dbReference type="Pfam" id="PF01555">
    <property type="entry name" value="N6_N4_Mtase"/>
    <property type="match status" value="1"/>
</dbReference>
<evidence type="ECO:0000256" key="2">
    <source>
        <dbReference type="ARBA" id="ARBA00022603"/>
    </source>
</evidence>
<evidence type="ECO:0000313" key="8">
    <source>
        <dbReference type="Proteomes" id="UP000653127"/>
    </source>
</evidence>
<feature type="domain" description="DNA methylase N-4/N-6" evidence="6">
    <location>
        <begin position="106"/>
        <end position="465"/>
    </location>
</feature>
<dbReference type="GO" id="GO:0009307">
    <property type="term" value="P:DNA restriction-modification system"/>
    <property type="evidence" value="ECO:0007669"/>
    <property type="project" value="UniProtKB-KW"/>
</dbReference>
<keyword evidence="8" id="KW-1185">Reference proteome</keyword>
<evidence type="ECO:0000256" key="3">
    <source>
        <dbReference type="ARBA" id="ARBA00022679"/>
    </source>
</evidence>
<reference evidence="7" key="1">
    <citation type="submission" date="2020-08" db="EMBL/GenBank/DDBJ databases">
        <title>Genome public.</title>
        <authorList>
            <person name="Liu C."/>
            <person name="Sun Q."/>
        </authorList>
    </citation>
    <scope>NUCLEOTIDE SEQUENCE</scope>
    <source>
        <strain evidence="7">NSJ-31</strain>
    </source>
</reference>
<dbReference type="GO" id="GO:0008170">
    <property type="term" value="F:N-methyltransferase activity"/>
    <property type="evidence" value="ECO:0007669"/>
    <property type="project" value="InterPro"/>
</dbReference>
<evidence type="ECO:0000259" key="6">
    <source>
        <dbReference type="Pfam" id="PF01555"/>
    </source>
</evidence>
<evidence type="ECO:0000256" key="1">
    <source>
        <dbReference type="ARBA" id="ARBA00006594"/>
    </source>
</evidence>
<dbReference type="PRINTS" id="PR00506">
    <property type="entry name" value="D21N6MTFRASE"/>
</dbReference>
<keyword evidence="5" id="KW-0680">Restriction system</keyword>
<comment type="similarity">
    <text evidence="1">Belongs to the N(4)/N(6)-methyltransferase family.</text>
</comment>
<evidence type="ECO:0000256" key="4">
    <source>
        <dbReference type="ARBA" id="ARBA00022691"/>
    </source>
</evidence>
<dbReference type="SUPFAM" id="SSF53335">
    <property type="entry name" value="S-adenosyl-L-methionine-dependent methyltransferases"/>
    <property type="match status" value="1"/>
</dbReference>
<keyword evidence="2" id="KW-0489">Methyltransferase</keyword>
<evidence type="ECO:0000313" key="7">
    <source>
        <dbReference type="EMBL" id="MBC8547725.1"/>
    </source>
</evidence>
<dbReference type="Gene3D" id="3.40.50.150">
    <property type="entry name" value="Vaccinia Virus protein VP39"/>
    <property type="match status" value="1"/>
</dbReference>
<name>A0A926E2R3_9FIRM</name>
<accession>A0A926E2R3</accession>
<organism evidence="7 8">
    <name type="scientific">Ligaoa zhengdingensis</name>
    <dbReference type="NCBI Taxonomy" id="2763658"/>
    <lineage>
        <taxon>Bacteria</taxon>
        <taxon>Bacillati</taxon>
        <taxon>Bacillota</taxon>
        <taxon>Clostridia</taxon>
        <taxon>Eubacteriales</taxon>
        <taxon>Oscillospiraceae</taxon>
        <taxon>Ligaoa</taxon>
    </lineage>
</organism>
<dbReference type="InterPro" id="IPR002295">
    <property type="entry name" value="N4/N6-MTase_EcoPI_Mod-like"/>
</dbReference>
<keyword evidence="3" id="KW-0808">Transferase</keyword>
<sequence length="667" mass="75849">MPNLSQLKRERMLAFLQKIKDEHRDDDDMLIALGEIESELTSKKYGLVWEQHEEAVDVMMRDNIPVFTEVPEREITAAPGQGYNFILEGDNLHSLHLLSKTHRGKIDVIYIDPPYNTKNKDFIYDDKRIDATDGFQHSKWLSFMAERLQIAGELLSKDGVMAISIGYQEVNNLMSLCQEMFSTKNVVCVTIQTSSGNAVQNGFTYVQEYIVFITPPEFEPFELASEKKDYSTPYHGMNLSGFNQTQRPNQAYPIFVDMDGRIVGCGKSLQERIDDGSYTGEKADFQFDYSEAPEGTVAIWPITQKGDACVWRLISEKLKQNWDLGYIKVVPNKKGKNRYTIQYLSGGIIEQIENGELETYQPNELIPTLEVVGFKTAASSIPTIWADNKFLTSAGSKDIKKVFDRKVDFPFPKPVALIKEVLHRVSKSDSLILDFFAGSGTTAQAVLELNREDNGTRRFILCTNNENNICDSVTYPRVSTIISGKRPDGSIYAYNNQACTVLLDRKITMSGLKKPTIYDEIVSEKADHEGEFHKFSTEIKNGHVYLYGLSKPITVEGIAANLLFYQTDFIAKDEEYLSDALLEHIREMIQLEHGVKIDGSQYLMVMSDEEADELQAHWSEYEGVRAIYASKEVLFTTEQNALFTGVEIHTIPDYYFNFELKEVGETW</sequence>
<dbReference type="InterPro" id="IPR002052">
    <property type="entry name" value="DNA_methylase_N6_adenine_CS"/>
</dbReference>
<keyword evidence="4" id="KW-0949">S-adenosyl-L-methionine</keyword>
<protein>
    <submittedName>
        <fullName evidence="7">Site-specific DNA-methyltransferase</fullName>
    </submittedName>
</protein>
<gene>
    <name evidence="7" type="ORF">H8711_12435</name>
</gene>
<dbReference type="EMBL" id="JACRST010000034">
    <property type="protein sequence ID" value="MBC8547725.1"/>
    <property type="molecule type" value="Genomic_DNA"/>
</dbReference>
<dbReference type="InterPro" id="IPR002941">
    <property type="entry name" value="DNA_methylase_N4/N6"/>
</dbReference>
<dbReference type="InterPro" id="IPR029063">
    <property type="entry name" value="SAM-dependent_MTases_sf"/>
</dbReference>
<dbReference type="AlphaFoldDB" id="A0A926E2R3"/>